<name>A0A419EWZ3_9BACT</name>
<proteinExistence type="predicted"/>
<evidence type="ECO:0000313" key="3">
    <source>
        <dbReference type="Proteomes" id="UP000285961"/>
    </source>
</evidence>
<evidence type="ECO:0000313" key="2">
    <source>
        <dbReference type="EMBL" id="RJP69325.1"/>
    </source>
</evidence>
<gene>
    <name evidence="2" type="ORF">C4532_11140</name>
</gene>
<feature type="domain" description="Methyltransferase type 11" evidence="1">
    <location>
        <begin position="56"/>
        <end position="147"/>
    </location>
</feature>
<dbReference type="PANTHER" id="PTHR45036">
    <property type="entry name" value="METHYLTRANSFERASE LIKE 7B"/>
    <property type="match status" value="1"/>
</dbReference>
<comment type="caution">
    <text evidence="2">The sequence shown here is derived from an EMBL/GenBank/DDBJ whole genome shotgun (WGS) entry which is preliminary data.</text>
</comment>
<dbReference type="Pfam" id="PF08241">
    <property type="entry name" value="Methyltransf_11"/>
    <property type="match status" value="1"/>
</dbReference>
<reference evidence="2 3" key="1">
    <citation type="journal article" date="2017" name="ISME J.">
        <title>Energy and carbon metabolisms in a deep terrestrial subsurface fluid microbial community.</title>
        <authorList>
            <person name="Momper L."/>
            <person name="Jungbluth S.P."/>
            <person name="Lee M.D."/>
            <person name="Amend J.P."/>
        </authorList>
    </citation>
    <scope>NUCLEOTIDE SEQUENCE [LARGE SCALE GENOMIC DNA]</scope>
    <source>
        <strain evidence="2">SURF_17</strain>
    </source>
</reference>
<dbReference type="CDD" id="cd02440">
    <property type="entry name" value="AdoMet_MTases"/>
    <property type="match status" value="1"/>
</dbReference>
<dbReference type="GO" id="GO:0008757">
    <property type="term" value="F:S-adenosylmethionine-dependent methyltransferase activity"/>
    <property type="evidence" value="ECO:0007669"/>
    <property type="project" value="InterPro"/>
</dbReference>
<dbReference type="InterPro" id="IPR013216">
    <property type="entry name" value="Methyltransf_11"/>
</dbReference>
<dbReference type="AlphaFoldDB" id="A0A419EWZ3"/>
<dbReference type="InterPro" id="IPR029063">
    <property type="entry name" value="SAM-dependent_MTases_sf"/>
</dbReference>
<dbReference type="InterPro" id="IPR052356">
    <property type="entry name" value="Thiol_S-MT"/>
</dbReference>
<dbReference type="GO" id="GO:0032259">
    <property type="term" value="P:methylation"/>
    <property type="evidence" value="ECO:0007669"/>
    <property type="project" value="UniProtKB-KW"/>
</dbReference>
<dbReference type="Proteomes" id="UP000285961">
    <property type="component" value="Unassembled WGS sequence"/>
</dbReference>
<evidence type="ECO:0000259" key="1">
    <source>
        <dbReference type="Pfam" id="PF08241"/>
    </source>
</evidence>
<organism evidence="2 3">
    <name type="scientific">Candidatus Abyssobacteria bacterium SURF_17</name>
    <dbReference type="NCBI Taxonomy" id="2093361"/>
    <lineage>
        <taxon>Bacteria</taxon>
        <taxon>Pseudomonadati</taxon>
        <taxon>Candidatus Hydrogenedentota</taxon>
        <taxon>Candidatus Abyssobacteria</taxon>
    </lineage>
</organism>
<protein>
    <submittedName>
        <fullName evidence="2">Class I SAM-dependent methyltransferase</fullName>
    </submittedName>
</protein>
<dbReference type="SUPFAM" id="SSF53335">
    <property type="entry name" value="S-adenosyl-L-methionine-dependent methyltransferases"/>
    <property type="match status" value="1"/>
</dbReference>
<dbReference type="Gene3D" id="3.40.50.150">
    <property type="entry name" value="Vaccinia Virus protein VP39"/>
    <property type="match status" value="1"/>
</dbReference>
<accession>A0A419EWZ3</accession>
<keyword evidence="2" id="KW-0808">Transferase</keyword>
<dbReference type="PANTHER" id="PTHR45036:SF1">
    <property type="entry name" value="METHYLTRANSFERASE LIKE 7A"/>
    <property type="match status" value="1"/>
</dbReference>
<dbReference type="EMBL" id="QZKI01000084">
    <property type="protein sequence ID" value="RJP69325.1"/>
    <property type="molecule type" value="Genomic_DNA"/>
</dbReference>
<sequence length="219" mass="24632">MNISGSLRSNPKRKEDPAKMRYDRNAWCFDFQDSLFGHMLAKRKHEMIRQAKGTVLEVGIGTGKSLSHYPEGVELVGIDISPKMLARAEARSKDFPGKLTLKVADVQSLDFPDNSFDIVVTSCVFCSVTDPVQGFREINRVLKPGGMGLHLEHGRSNHRVIGKIMDILNPVVVRMMGANINRDHAHNIRKSGLRILDEEDLWLDILKLFKTGKETVPQL</sequence>
<keyword evidence="2" id="KW-0489">Methyltransferase</keyword>